<gene>
    <name evidence="2" type="ordered locus">Hbal_0557</name>
</gene>
<dbReference type="NCBIfam" id="TIGR00341">
    <property type="entry name" value="TIGR00341 family protein"/>
    <property type="match status" value="1"/>
</dbReference>
<feature type="transmembrane region" description="Helical" evidence="1">
    <location>
        <begin position="308"/>
        <end position="327"/>
    </location>
</feature>
<dbReference type="Pfam" id="PF04087">
    <property type="entry name" value="DUF389"/>
    <property type="match status" value="1"/>
</dbReference>
<dbReference type="AlphaFoldDB" id="C6XNK6"/>
<feature type="transmembrane region" description="Helical" evidence="1">
    <location>
        <begin position="114"/>
        <end position="133"/>
    </location>
</feature>
<evidence type="ECO:0008006" key="4">
    <source>
        <dbReference type="Google" id="ProtNLM"/>
    </source>
</evidence>
<protein>
    <recommendedName>
        <fullName evidence="4">TIGR00341 family protein</fullName>
    </recommendedName>
</protein>
<organism evidence="2 3">
    <name type="scientific">Hirschia baltica (strain ATCC 49814 / DSM 5838 / IFAM 1418)</name>
    <dbReference type="NCBI Taxonomy" id="582402"/>
    <lineage>
        <taxon>Bacteria</taxon>
        <taxon>Pseudomonadati</taxon>
        <taxon>Pseudomonadota</taxon>
        <taxon>Alphaproteobacteria</taxon>
        <taxon>Hyphomonadales</taxon>
        <taxon>Hyphomonadaceae</taxon>
        <taxon>Hirschia</taxon>
    </lineage>
</organism>
<dbReference type="HOGENOM" id="CLU_050976_0_0_5"/>
<evidence type="ECO:0000256" key="1">
    <source>
        <dbReference type="SAM" id="Phobius"/>
    </source>
</evidence>
<dbReference type="InterPro" id="IPR005240">
    <property type="entry name" value="DUF389"/>
</dbReference>
<dbReference type="eggNOG" id="COG1808">
    <property type="taxonomic scope" value="Bacteria"/>
</dbReference>
<name>C6XNK6_HIRBI</name>
<feature type="transmembrane region" description="Helical" evidence="1">
    <location>
        <begin position="264"/>
        <end position="288"/>
    </location>
</feature>
<dbReference type="Proteomes" id="UP000002745">
    <property type="component" value="Chromosome"/>
</dbReference>
<evidence type="ECO:0000313" key="2">
    <source>
        <dbReference type="EMBL" id="ACT58259.1"/>
    </source>
</evidence>
<accession>C6XNK6</accession>
<dbReference type="KEGG" id="hba:Hbal_0557"/>
<proteinExistence type="predicted"/>
<keyword evidence="1" id="KW-0812">Transmembrane</keyword>
<sequence>MKNIQITYPASYQKRVEAAIEKACPIDWHREAEPDETRESVLVLLEDGEGQSLMDAAQNIFTSKDQWRLTVMDVEATLPRNEVTKSDDDKEEKKNPKQAMREALVEEVMGGSKLTIDFVVLTILSAIVAAIGLNENNVAVVIGAMVIAPLLGPILGFSLSSALGSSPLMLTAAKTAVSGLAIGFGTVFVLALIFPVNLESQELISRTNINPEVIALALASGAAAALSLTGGLSSSLVGVMVAVALLPPSAASAMYLGSGDTRNALTAAILVLLNVVCVLLSTQIVFVWKGVQPRRWLQQQNAAKSRKINIAVWAVLLIGLFALGYWVSNHGELLESTFL</sequence>
<dbReference type="PANTHER" id="PTHR20992:SF9">
    <property type="entry name" value="AT15442P-RELATED"/>
    <property type="match status" value="1"/>
</dbReference>
<feature type="transmembrane region" description="Helical" evidence="1">
    <location>
        <begin position="175"/>
        <end position="194"/>
    </location>
</feature>
<keyword evidence="1" id="KW-1133">Transmembrane helix</keyword>
<dbReference type="EMBL" id="CP001678">
    <property type="protein sequence ID" value="ACT58259.1"/>
    <property type="molecule type" value="Genomic_DNA"/>
</dbReference>
<keyword evidence="3" id="KW-1185">Reference proteome</keyword>
<dbReference type="OrthoDB" id="9790659at2"/>
<dbReference type="PANTHER" id="PTHR20992">
    <property type="entry name" value="AT15442P-RELATED"/>
    <property type="match status" value="1"/>
</dbReference>
<feature type="transmembrane region" description="Helical" evidence="1">
    <location>
        <begin position="139"/>
        <end position="163"/>
    </location>
</feature>
<evidence type="ECO:0000313" key="3">
    <source>
        <dbReference type="Proteomes" id="UP000002745"/>
    </source>
</evidence>
<reference evidence="3" key="1">
    <citation type="journal article" date="2011" name="J. Bacteriol.">
        <title>Genome sequences of eight morphologically diverse alphaproteobacteria.</title>
        <authorList>
            <consortium name="US DOE Joint Genome Institute"/>
            <person name="Brown P.J."/>
            <person name="Kysela D.T."/>
            <person name="Buechlein A."/>
            <person name="Hemmerich C."/>
            <person name="Brun Y.V."/>
        </authorList>
    </citation>
    <scope>NUCLEOTIDE SEQUENCE [LARGE SCALE GENOMIC DNA]</scope>
    <source>
        <strain evidence="3">ATCC 49814 / DSM 5838 / IFAM 1418</strain>
    </source>
</reference>
<dbReference type="RefSeq" id="WP_015826409.1">
    <property type="nucleotide sequence ID" value="NC_012982.1"/>
</dbReference>
<keyword evidence="1" id="KW-0472">Membrane</keyword>